<dbReference type="EMBL" id="AMCI01002610">
    <property type="protein sequence ID" value="EJX02282.1"/>
    <property type="molecule type" value="Genomic_DNA"/>
</dbReference>
<evidence type="ECO:0000313" key="3">
    <source>
        <dbReference type="EMBL" id="EJX02282.1"/>
    </source>
</evidence>
<organism evidence="3">
    <name type="scientific">gut metagenome</name>
    <dbReference type="NCBI Taxonomy" id="749906"/>
    <lineage>
        <taxon>unclassified sequences</taxon>
        <taxon>metagenomes</taxon>
        <taxon>organismal metagenomes</taxon>
    </lineage>
</organism>
<dbReference type="Pfam" id="PF13100">
    <property type="entry name" value="OstA_2"/>
    <property type="match status" value="1"/>
</dbReference>
<evidence type="ECO:0000256" key="1">
    <source>
        <dbReference type="ARBA" id="ARBA00023237"/>
    </source>
</evidence>
<evidence type="ECO:0000259" key="2">
    <source>
        <dbReference type="Pfam" id="PF13100"/>
    </source>
</evidence>
<accession>J9G4X7</accession>
<sequence>MRKLLFYSLFSIVCTATALPDLQQKPRKKKAEDERITLKHADNLRFNKYEMNGAQRFSGNVVMSHAGMTMNCDSAVYYEQSQTFDAFGNVKIVQGDTLTLTGEKLHYDGETQIAEMRHKVVMTHREQKLFTDSLNYDRPYNVGYYFNGGRLKDGENDLNSDWGEYHTDTRRATFNYNVELITPKFRLITDTLHYDTQTKWAEVVGASNIYSGEDRMYTEHGFYNSEKDSVRLFKNTQAFGKDRVMMGDTVYYDKKSGIMEAHRNVSCLDLKNKNCLTGHYAWYNELTGEALATDSALARDFSQGKDTIYVHADTLRMFTYNMNTDSVYRVLHGYFHTRAYRKDMQAVADSLVFTTKTNKVTLYRDPIVWNDTKQIVGEEINVFLNDSTIDSVYVNRQALMVERLDSAHFNQVGAQQMRSYFERGELKENQALGNVMVVNFPLERDSLILYQNYVETAKARMFMEKRRLKKIWAPASHGYFYPIGLAPEDRTKLPGFAWFDYIRPLSPEDVFHWRSKKAGTELKPSIRREAPLQKL</sequence>
<dbReference type="PANTHER" id="PTHR30189">
    <property type="entry name" value="LPS-ASSEMBLY PROTEIN"/>
    <property type="match status" value="1"/>
</dbReference>
<dbReference type="InterPro" id="IPR050218">
    <property type="entry name" value="LptD"/>
</dbReference>
<proteinExistence type="predicted"/>
<comment type="caution">
    <text evidence="3">The sequence shown here is derived from an EMBL/GenBank/DDBJ whole genome shotgun (WGS) entry which is preliminary data.</text>
</comment>
<dbReference type="InterPro" id="IPR005653">
    <property type="entry name" value="OstA-like_N"/>
</dbReference>
<dbReference type="GO" id="GO:1990351">
    <property type="term" value="C:transporter complex"/>
    <property type="evidence" value="ECO:0007669"/>
    <property type="project" value="TreeGrafter"/>
</dbReference>
<dbReference type="PANTHER" id="PTHR30189:SF1">
    <property type="entry name" value="LPS-ASSEMBLY PROTEIN LPTD"/>
    <property type="match status" value="1"/>
</dbReference>
<keyword evidence="1" id="KW-0472">Membrane</keyword>
<protein>
    <submittedName>
        <fullName evidence="3">OstA-like protein</fullName>
    </submittedName>
</protein>
<dbReference type="AlphaFoldDB" id="J9G4X7"/>
<name>J9G4X7_9ZZZZ</name>
<reference evidence="3" key="1">
    <citation type="journal article" date="2012" name="PLoS ONE">
        <title>Gene sets for utilization of primary and secondary nutrition supplies in the distal gut of endangered iberian lynx.</title>
        <authorList>
            <person name="Alcaide M."/>
            <person name="Messina E."/>
            <person name="Richter M."/>
            <person name="Bargiela R."/>
            <person name="Peplies J."/>
            <person name="Huws S.A."/>
            <person name="Newbold C.J."/>
            <person name="Golyshin P.N."/>
            <person name="Simon M.A."/>
            <person name="Lopez G."/>
            <person name="Yakimov M.M."/>
            <person name="Ferrer M."/>
        </authorList>
    </citation>
    <scope>NUCLEOTIDE SEQUENCE</scope>
</reference>
<dbReference type="GO" id="GO:0009279">
    <property type="term" value="C:cell outer membrane"/>
    <property type="evidence" value="ECO:0007669"/>
    <property type="project" value="TreeGrafter"/>
</dbReference>
<dbReference type="Gene3D" id="2.60.450.10">
    <property type="entry name" value="Lipopolysaccharide (LPS) transport protein A like domain"/>
    <property type="match status" value="2"/>
</dbReference>
<gene>
    <name evidence="3" type="ORF">EVA_09610</name>
</gene>
<feature type="domain" description="Organic solvent tolerance-like N-terminal" evidence="2">
    <location>
        <begin position="34"/>
        <end position="190"/>
    </location>
</feature>
<keyword evidence="1" id="KW-0998">Cell outer membrane</keyword>